<gene>
    <name evidence="1" type="ORF">QFC21_004209</name>
</gene>
<name>A0ACC2VJK9_9TREE</name>
<keyword evidence="2" id="KW-1185">Reference proteome</keyword>
<dbReference type="Proteomes" id="UP001227268">
    <property type="component" value="Unassembled WGS sequence"/>
</dbReference>
<proteinExistence type="predicted"/>
<evidence type="ECO:0000313" key="2">
    <source>
        <dbReference type="Proteomes" id="UP001227268"/>
    </source>
</evidence>
<organism evidence="1 2">
    <name type="scientific">Naganishia friedmannii</name>
    <dbReference type="NCBI Taxonomy" id="89922"/>
    <lineage>
        <taxon>Eukaryota</taxon>
        <taxon>Fungi</taxon>
        <taxon>Dikarya</taxon>
        <taxon>Basidiomycota</taxon>
        <taxon>Agaricomycotina</taxon>
        <taxon>Tremellomycetes</taxon>
        <taxon>Filobasidiales</taxon>
        <taxon>Filobasidiaceae</taxon>
        <taxon>Naganishia</taxon>
    </lineage>
</organism>
<sequence length="586" mass="66996">MRSPGFPTSRLLTPLRHIVLAFLLLLVVWYYLVGSIDDLSYTTNNTPLPANREHPIDTLIARAEKEFDALLATETKTLADSAAAYRKRRGRHPPPGFGDWFKFAQDNEVILVEDFWDQIYHDLEPFWALPATQIRKDACDFEMTINVRDHKATAGSDWSWTQIWLDLTRTIEHLLPDMDIALNAMDEPRIVVPWEDLAGYIREAQKTKHMPEVHDVVTEFQKLPAPGEDPQSDRKPTEKNWEDTSAFVAYRNLELVLGISVAEKPVTPTGPFWNVVKRLNGIFIEPLTVSSTEVLFPLFGGSKLAVNNEILLPAPVYWNEEERYTGGADHGGPWAEKISEAVWRGVATGGKSRENTWRAFQRHRFVAMNNSTKLSLAQNWTALPANFELPDNSIVAQLEGKLGEWVSSWSNMGFVDLFCEPPPRDPEPRTSCPYTTPHFDVLPGLKMQEQFAKKYLPDIDGNSFSGRYLGFLRSTSLPIKATLWREWHDSRLVAWKHFVPMDNRYSDWFGIMQYFLGHEGESENVPAHDEAAEGIASSGKEWAEKVLRKEDMQVYVLRLLLEYARVSDERREKMGWVDDLVSGMDD</sequence>
<protein>
    <submittedName>
        <fullName evidence="1">Uncharacterized protein</fullName>
    </submittedName>
</protein>
<accession>A0ACC2VJK9</accession>
<reference evidence="1" key="1">
    <citation type="submission" date="2023-04" db="EMBL/GenBank/DDBJ databases">
        <title>Draft Genome sequencing of Naganishia species isolated from polar environments using Oxford Nanopore Technology.</title>
        <authorList>
            <person name="Leo P."/>
            <person name="Venkateswaran K."/>
        </authorList>
    </citation>
    <scope>NUCLEOTIDE SEQUENCE</scope>
    <source>
        <strain evidence="1">MNA-CCFEE 5423</strain>
    </source>
</reference>
<comment type="caution">
    <text evidence="1">The sequence shown here is derived from an EMBL/GenBank/DDBJ whole genome shotgun (WGS) entry which is preliminary data.</text>
</comment>
<dbReference type="EMBL" id="JASBWT010000013">
    <property type="protein sequence ID" value="KAJ9099328.1"/>
    <property type="molecule type" value="Genomic_DNA"/>
</dbReference>
<evidence type="ECO:0000313" key="1">
    <source>
        <dbReference type="EMBL" id="KAJ9099328.1"/>
    </source>
</evidence>